<dbReference type="EMBL" id="JACEIK010004267">
    <property type="protein sequence ID" value="MCD9644868.1"/>
    <property type="molecule type" value="Genomic_DNA"/>
</dbReference>
<evidence type="ECO:0000259" key="1">
    <source>
        <dbReference type="Pfam" id="PF20167"/>
    </source>
</evidence>
<dbReference type="Proteomes" id="UP000823775">
    <property type="component" value="Unassembled WGS sequence"/>
</dbReference>
<dbReference type="Pfam" id="PF20167">
    <property type="entry name" value="Transposase_32"/>
    <property type="match status" value="1"/>
</dbReference>
<reference evidence="2 3" key="1">
    <citation type="journal article" date="2021" name="BMC Genomics">
        <title>Datura genome reveals duplications of psychoactive alkaloid biosynthetic genes and high mutation rate following tissue culture.</title>
        <authorList>
            <person name="Rajewski A."/>
            <person name="Carter-House D."/>
            <person name="Stajich J."/>
            <person name="Litt A."/>
        </authorList>
    </citation>
    <scope>NUCLEOTIDE SEQUENCE [LARGE SCALE GENOMIC DNA]</scope>
    <source>
        <strain evidence="2">AR-01</strain>
    </source>
</reference>
<organism evidence="2 3">
    <name type="scientific">Datura stramonium</name>
    <name type="common">Jimsonweed</name>
    <name type="synonym">Common thornapple</name>
    <dbReference type="NCBI Taxonomy" id="4076"/>
    <lineage>
        <taxon>Eukaryota</taxon>
        <taxon>Viridiplantae</taxon>
        <taxon>Streptophyta</taxon>
        <taxon>Embryophyta</taxon>
        <taxon>Tracheophyta</taxon>
        <taxon>Spermatophyta</taxon>
        <taxon>Magnoliopsida</taxon>
        <taxon>eudicotyledons</taxon>
        <taxon>Gunneridae</taxon>
        <taxon>Pentapetalae</taxon>
        <taxon>asterids</taxon>
        <taxon>lamiids</taxon>
        <taxon>Solanales</taxon>
        <taxon>Solanaceae</taxon>
        <taxon>Solanoideae</taxon>
        <taxon>Datureae</taxon>
        <taxon>Datura</taxon>
    </lineage>
</organism>
<sequence length="226" mass="26695">MHVLLNCWDCGLRLSVGARLETAVPAAPTVPRGQHRQYETRWVIDEGKKWYAKHKETKYFPEEQIARELLTQEFPRIVHWIDTVGLNFIFEEPRECNLHLIREFYANWNPTLRSLTVKIRGQVVTFEPHHLNAILGARYTDAHFLRQLNITPPYADIKCTLCGARSTARWDRHKERGYHQTLPYSQMNQEARIWLKIVCSCRIPGVHMSDVIWDRVFLVYALMKRL</sequence>
<gene>
    <name evidence="2" type="ORF">HAX54_033381</name>
</gene>
<accession>A0ABS8VCW3</accession>
<name>A0ABS8VCW3_DATST</name>
<comment type="caution">
    <text evidence="2">The sequence shown here is derived from an EMBL/GenBank/DDBJ whole genome shotgun (WGS) entry which is preliminary data.</text>
</comment>
<evidence type="ECO:0000313" key="3">
    <source>
        <dbReference type="Proteomes" id="UP000823775"/>
    </source>
</evidence>
<keyword evidence="3" id="KW-1185">Reference proteome</keyword>
<protein>
    <recommendedName>
        <fullName evidence="1">Putative plant transposon protein domain-containing protein</fullName>
    </recommendedName>
</protein>
<feature type="domain" description="Putative plant transposon protein" evidence="1">
    <location>
        <begin position="85"/>
        <end position="225"/>
    </location>
</feature>
<dbReference type="InterPro" id="IPR046796">
    <property type="entry name" value="Transposase_32_dom"/>
</dbReference>
<proteinExistence type="predicted"/>
<evidence type="ECO:0000313" key="2">
    <source>
        <dbReference type="EMBL" id="MCD9644868.1"/>
    </source>
</evidence>